<sequence>MAAAKSKTATANGAGKKPKASASSTNGSAAPNGTAGHSTPTPVEVTSDNFELAVYASGKPEKTVYEREQEKIKALIDGVQLKVSAVKEKINLTSKNGPGNDRRNTLRAELDGLRDQQSTSKISRGKTFDQLKSIQDGVQKKVKDLNAAKAKAPYKTIAELDDRVKQLDKQVESGNLKLGDEKRALAEISQLKRSRRIVEGFEAEQASIEADRAAADELRKKLDDPEAKAVSDRYDAIRAELDELKKESDEAFANRSKLLDERTALQAQLDTFYNYKRESAQRFREANDKHWTKVNEERARRAERQRAQRAADEEAKKNEIAERIRDEAEIPAFQAQIEDCQTLIDYFLGKNATPSLSTAPVAAKTDLSGVPKLELRKVEQGPGDGLIVRKKSNNDDDAYFVASSRKGSKQKKNGAKPSSPLEATSTAASGSQTLHVPLPTLSALLSLSIAPPTSTTDVPRVVEDLRGKKTWYEANQARVTAENKEKAETKIRQLTGKGEPKADVPPSEELAPPNGDGERPPEPVPTPADVEAPSVAVPSEDVVEKLETVQEQNGDADVAEDE</sequence>
<dbReference type="PANTHER" id="PTHR31027">
    <property type="entry name" value="NUCLEAR SEGREGATION PROTEIN BFR1"/>
    <property type="match status" value="1"/>
</dbReference>
<dbReference type="EMBL" id="HE797082">
    <property type="protein sequence ID" value="CCM02490.1"/>
    <property type="molecule type" value="Genomic_DNA"/>
</dbReference>
<dbReference type="HOGENOM" id="CLU_023943_0_0_1"/>
<evidence type="ECO:0000256" key="1">
    <source>
        <dbReference type="SAM" id="Coils"/>
    </source>
</evidence>
<feature type="region of interest" description="Disordered" evidence="2">
    <location>
        <begin position="482"/>
        <end position="536"/>
    </location>
</feature>
<name>J4GPI0_9APHY</name>
<dbReference type="InParanoid" id="J4GPI0"/>
<evidence type="ECO:0008006" key="5">
    <source>
        <dbReference type="Google" id="ProtNLM"/>
    </source>
</evidence>
<evidence type="ECO:0000313" key="4">
    <source>
        <dbReference type="Proteomes" id="UP000006352"/>
    </source>
</evidence>
<evidence type="ECO:0000256" key="2">
    <source>
        <dbReference type="SAM" id="MobiDB-lite"/>
    </source>
</evidence>
<dbReference type="PANTHER" id="PTHR31027:SF2">
    <property type="entry name" value="LEBERCILIN DOMAIN-CONTAINING PROTEIN"/>
    <property type="match status" value="1"/>
</dbReference>
<dbReference type="GO" id="GO:1990904">
    <property type="term" value="C:ribonucleoprotein complex"/>
    <property type="evidence" value="ECO:0007669"/>
    <property type="project" value="TreeGrafter"/>
</dbReference>
<dbReference type="InterPro" id="IPR039604">
    <property type="entry name" value="Bfr1"/>
</dbReference>
<feature type="compositionally biased region" description="Polar residues" evidence="2">
    <location>
        <begin position="421"/>
        <end position="430"/>
    </location>
</feature>
<dbReference type="FunCoup" id="J4GPI0">
    <property type="interactions" value="19"/>
</dbReference>
<dbReference type="OrthoDB" id="2195113at2759"/>
<feature type="region of interest" description="Disordered" evidence="2">
    <location>
        <begin position="1"/>
        <end position="45"/>
    </location>
</feature>
<dbReference type="Proteomes" id="UP000006352">
    <property type="component" value="Unassembled WGS sequence"/>
</dbReference>
<feature type="compositionally biased region" description="Polar residues" evidence="2">
    <location>
        <begin position="21"/>
        <end position="45"/>
    </location>
</feature>
<dbReference type="RefSeq" id="XP_012181773.1">
    <property type="nucleotide sequence ID" value="XM_012326383.1"/>
</dbReference>
<evidence type="ECO:0000313" key="3">
    <source>
        <dbReference type="EMBL" id="CCM02490.1"/>
    </source>
</evidence>
<organism evidence="3 4">
    <name type="scientific">Fibroporia radiculosa</name>
    <dbReference type="NCBI Taxonomy" id="599839"/>
    <lineage>
        <taxon>Eukaryota</taxon>
        <taxon>Fungi</taxon>
        <taxon>Dikarya</taxon>
        <taxon>Basidiomycota</taxon>
        <taxon>Agaricomycotina</taxon>
        <taxon>Agaricomycetes</taxon>
        <taxon>Polyporales</taxon>
        <taxon>Fibroporiaceae</taxon>
        <taxon>Fibroporia</taxon>
    </lineage>
</organism>
<dbReference type="GO" id="GO:0005783">
    <property type="term" value="C:endoplasmic reticulum"/>
    <property type="evidence" value="ECO:0007669"/>
    <property type="project" value="TreeGrafter"/>
</dbReference>
<dbReference type="AlphaFoldDB" id="J4GPI0"/>
<accession>J4GPI0</accession>
<gene>
    <name evidence="3" type="ORF">FIBRA_04591</name>
</gene>
<dbReference type="GeneID" id="24097401"/>
<dbReference type="GO" id="GO:0003729">
    <property type="term" value="F:mRNA binding"/>
    <property type="evidence" value="ECO:0007669"/>
    <property type="project" value="TreeGrafter"/>
</dbReference>
<dbReference type="STRING" id="599839.J4GPI0"/>
<dbReference type="GO" id="GO:0042175">
    <property type="term" value="C:nuclear outer membrane-endoplasmic reticulum membrane network"/>
    <property type="evidence" value="ECO:0007669"/>
    <property type="project" value="TreeGrafter"/>
</dbReference>
<proteinExistence type="predicted"/>
<protein>
    <recommendedName>
        <fullName evidence="5">Nuclear segregation protein Bfr1</fullName>
    </recommendedName>
</protein>
<keyword evidence="1" id="KW-0175">Coiled coil</keyword>
<feature type="region of interest" description="Disordered" evidence="2">
    <location>
        <begin position="404"/>
        <end position="430"/>
    </location>
</feature>
<keyword evidence="4" id="KW-1185">Reference proteome</keyword>
<feature type="coiled-coil region" evidence="1">
    <location>
        <begin position="227"/>
        <end position="261"/>
    </location>
</feature>
<reference evidence="3 4" key="1">
    <citation type="journal article" date="2012" name="Appl. Environ. Microbiol.">
        <title>Short-read sequencing for genomic analysis of the brown rot fungus Fibroporia radiculosa.</title>
        <authorList>
            <person name="Tang J.D."/>
            <person name="Perkins A.D."/>
            <person name="Sonstegard T.S."/>
            <person name="Schroeder S.G."/>
            <person name="Burgess S.C."/>
            <person name="Diehl S.V."/>
        </authorList>
    </citation>
    <scope>NUCLEOTIDE SEQUENCE [LARGE SCALE GENOMIC DNA]</scope>
    <source>
        <strain evidence="3 4">TFFH 294</strain>
    </source>
</reference>
<feature type="compositionally biased region" description="Basic and acidic residues" evidence="2">
    <location>
        <begin position="482"/>
        <end position="491"/>
    </location>
</feature>
<dbReference type="GO" id="GO:0008298">
    <property type="term" value="P:intracellular mRNA localization"/>
    <property type="evidence" value="ECO:0007669"/>
    <property type="project" value="TreeGrafter"/>
</dbReference>